<evidence type="ECO:0000313" key="2">
    <source>
        <dbReference type="Proteomes" id="UP000256913"/>
    </source>
</evidence>
<dbReference type="EMBL" id="QUMQ01000001">
    <property type="protein sequence ID" value="REF97526.1"/>
    <property type="molecule type" value="Genomic_DNA"/>
</dbReference>
<proteinExistence type="predicted"/>
<dbReference type="RefSeq" id="WP_239097160.1">
    <property type="nucleotide sequence ID" value="NZ_BONB01000014.1"/>
</dbReference>
<keyword evidence="2" id="KW-1185">Reference proteome</keyword>
<evidence type="ECO:0008006" key="3">
    <source>
        <dbReference type="Google" id="ProtNLM"/>
    </source>
</evidence>
<reference evidence="1 2" key="1">
    <citation type="submission" date="2018-08" db="EMBL/GenBank/DDBJ databases">
        <title>Sequencing the genomes of 1000 actinobacteria strains.</title>
        <authorList>
            <person name="Klenk H.-P."/>
        </authorList>
    </citation>
    <scope>NUCLEOTIDE SEQUENCE [LARGE SCALE GENOMIC DNA]</scope>
    <source>
        <strain evidence="1 2">DSM 44099</strain>
    </source>
</reference>
<comment type="caution">
    <text evidence="1">The sequence shown here is derived from an EMBL/GenBank/DDBJ whole genome shotgun (WGS) entry which is preliminary data.</text>
</comment>
<evidence type="ECO:0000313" key="1">
    <source>
        <dbReference type="EMBL" id="REF97526.1"/>
    </source>
</evidence>
<gene>
    <name evidence="1" type="ORF">DFJ67_3528</name>
</gene>
<dbReference type="Proteomes" id="UP000256913">
    <property type="component" value="Unassembled WGS sequence"/>
</dbReference>
<organism evidence="1 2">
    <name type="scientific">Asanoa ferruginea</name>
    <dbReference type="NCBI Taxonomy" id="53367"/>
    <lineage>
        <taxon>Bacteria</taxon>
        <taxon>Bacillati</taxon>
        <taxon>Actinomycetota</taxon>
        <taxon>Actinomycetes</taxon>
        <taxon>Micromonosporales</taxon>
        <taxon>Micromonosporaceae</taxon>
        <taxon>Asanoa</taxon>
    </lineage>
</organism>
<dbReference type="AlphaFoldDB" id="A0A3D9ZJB5"/>
<protein>
    <recommendedName>
        <fullName evidence="3">ATP-dependent endonuclease of OLD family</fullName>
    </recommendedName>
</protein>
<accession>A0A3D9ZJB5</accession>
<sequence>MRVVRVRLQRFRGFADMVLCPVGHAVVVGEPRAGRTDMITGLRRVLEPRSTMARPDVLDVYRPFPPAGEDLEELTEVEVTLVDLNAVVEQELENWLDLIDPETGLLAAHEQADEAVMGLRLCYRLRYDPASETAEHWVEYPKTGTRASRAERELLAPIVLDRRAPLQLRPEGVFRRLVADADEPDLLAALTKLGTDMDAATDALVASSGIRKTIEEVLDAGAAQLLEMSSTVPADDIGFATDDGSVSAILRAMRPTVALDSAGPLPLTAHGSTTTGVLTAAEAVVSAAEPGAIVLGDDFGDDLDAASAEYLASRLRRNSGQVWLSTRRPEAVRAFAPEEMIRLTRSHGQRRAHQLAATTDRKERAARRYLHPLLLPAMTARTVGLLEGPHDLEGYTAVADRRLRNDIAPPAAYGVRMVAPANGDGGKDELPKLARLATALGFHVRVVLDNDKPGGDAALIAELTALAEHVIRLPKHSSVEKALVSGVDVSRLRTAFERLVTEHGLVGITVSAIADADLAEAIVKALKSKGGLHQPFVDALPRGKTPPLAKKVLDTLANPPATTGLVDLP</sequence>
<name>A0A3D9ZJB5_9ACTN</name>